<evidence type="ECO:0000313" key="2">
    <source>
        <dbReference type="Proteomes" id="UP000321949"/>
    </source>
</evidence>
<comment type="caution">
    <text evidence="1">The sequence shown here is derived from an EMBL/GenBank/DDBJ whole genome shotgun (WGS) entry which is preliminary data.</text>
</comment>
<evidence type="ECO:0000313" key="1">
    <source>
        <dbReference type="EMBL" id="TXK11345.1"/>
    </source>
</evidence>
<reference evidence="1 2" key="1">
    <citation type="submission" date="2019-08" db="EMBL/GenBank/DDBJ databases">
        <authorList>
            <person name="Dong K."/>
        </authorList>
    </citation>
    <scope>NUCLEOTIDE SEQUENCE [LARGE SCALE GENOMIC DNA]</scope>
    <source>
        <strain evidence="1 2">K-1</strain>
    </source>
</reference>
<sequence length="122" mass="13052">MTTARSGDALLDALDALEESTTHLLLDAAPVSDDIDARISTRTVVDVDLSDAVDPARVLAAAVECAHAAGAVLALYFDTTIEASNARRLARDLPRDLDVVLRVCTSDPEVLHEGVLQHRLHN</sequence>
<proteinExistence type="predicted"/>
<dbReference type="AlphaFoldDB" id="A0A5C8HYF1"/>
<name>A0A5C8HYF1_9MICO</name>
<protein>
    <submittedName>
        <fullName evidence="1">Uncharacterized protein</fullName>
    </submittedName>
</protein>
<dbReference type="EMBL" id="VRSX01000003">
    <property type="protein sequence ID" value="TXK11345.1"/>
    <property type="molecule type" value="Genomic_DNA"/>
</dbReference>
<accession>A0A5C8HYF1</accession>
<dbReference type="RefSeq" id="WP_147051117.1">
    <property type="nucleotide sequence ID" value="NZ_BKAH01000012.1"/>
</dbReference>
<organism evidence="1 2">
    <name type="scientific">Microbacterium saccharophilum</name>
    <dbReference type="NCBI Taxonomy" id="1213358"/>
    <lineage>
        <taxon>Bacteria</taxon>
        <taxon>Bacillati</taxon>
        <taxon>Actinomycetota</taxon>
        <taxon>Actinomycetes</taxon>
        <taxon>Micrococcales</taxon>
        <taxon>Microbacteriaceae</taxon>
        <taxon>Microbacterium</taxon>
    </lineage>
</organism>
<dbReference type="Proteomes" id="UP000321949">
    <property type="component" value="Unassembled WGS sequence"/>
</dbReference>
<gene>
    <name evidence="1" type="ORF">FVP74_08365</name>
</gene>
<keyword evidence="2" id="KW-1185">Reference proteome</keyword>